<reference evidence="8 9" key="1">
    <citation type="submission" date="2020-02" db="EMBL/GenBank/DDBJ databases">
        <title>Synteny-based analysis reveals conserved mechanism for high triclosan tolerance in Pseudomonas, as well as instances of horizontal transfer.</title>
        <authorList>
            <person name="Mcfarland A.G."/>
            <person name="Bertucci H.K."/>
            <person name="Litmann E."/>
            <person name="Shen J."/>
            <person name="Huttenhower C."/>
            <person name="Hartmann E.M."/>
        </authorList>
    </citation>
    <scope>NUCLEOTIDE SEQUENCE [LARGE SCALE GENOMIC DNA]</scope>
    <source>
        <strain evidence="8 9">115A1</strain>
    </source>
</reference>
<keyword evidence="9" id="KW-1185">Reference proteome</keyword>
<evidence type="ECO:0000313" key="9">
    <source>
        <dbReference type="Proteomes" id="UP000786387"/>
    </source>
</evidence>
<evidence type="ECO:0000313" key="8">
    <source>
        <dbReference type="EMBL" id="MBA1273722.1"/>
    </source>
</evidence>
<evidence type="ECO:0000256" key="3">
    <source>
        <dbReference type="ARBA" id="ARBA00022679"/>
    </source>
</evidence>
<evidence type="ECO:0000256" key="1">
    <source>
        <dbReference type="ARBA" id="ARBA00001946"/>
    </source>
</evidence>
<gene>
    <name evidence="8" type="ORF">G7026_10160</name>
</gene>
<dbReference type="PANTHER" id="PTHR43281:SF1">
    <property type="entry name" value="FARNESYL DIPHOSPHATE SYNTHASE"/>
    <property type="match status" value="1"/>
</dbReference>
<dbReference type="SFLD" id="SFLDG01017">
    <property type="entry name" value="Polyprenyl_Transferase_Like"/>
    <property type="match status" value="1"/>
</dbReference>
<keyword evidence="4" id="KW-0479">Metal-binding</keyword>
<dbReference type="InterPro" id="IPR008949">
    <property type="entry name" value="Isoprenoid_synthase_dom_sf"/>
</dbReference>
<dbReference type="Gene3D" id="1.10.600.10">
    <property type="entry name" value="Farnesyl Diphosphate Synthase"/>
    <property type="match status" value="1"/>
</dbReference>
<dbReference type="Proteomes" id="UP000786387">
    <property type="component" value="Unassembled WGS sequence"/>
</dbReference>
<keyword evidence="3 7" id="KW-0808">Transferase</keyword>
<organism evidence="8 9">
    <name type="scientific">Stutzerimonas azotifigens</name>
    <dbReference type="NCBI Taxonomy" id="291995"/>
    <lineage>
        <taxon>Bacteria</taxon>
        <taxon>Pseudomonadati</taxon>
        <taxon>Pseudomonadota</taxon>
        <taxon>Gammaproteobacteria</taxon>
        <taxon>Pseudomonadales</taxon>
        <taxon>Pseudomonadaceae</taxon>
        <taxon>Stutzerimonas</taxon>
    </lineage>
</organism>
<dbReference type="Pfam" id="PF00348">
    <property type="entry name" value="polyprenyl_synt"/>
    <property type="match status" value="1"/>
</dbReference>
<comment type="caution">
    <text evidence="8">The sequence shown here is derived from an EMBL/GenBank/DDBJ whole genome shotgun (WGS) entry which is preliminary data.</text>
</comment>
<dbReference type="InterPro" id="IPR033749">
    <property type="entry name" value="Polyprenyl_synt_CS"/>
</dbReference>
<dbReference type="CDD" id="cd00685">
    <property type="entry name" value="Trans_IPPS_HT"/>
    <property type="match status" value="1"/>
</dbReference>
<keyword evidence="5" id="KW-0460">Magnesium</keyword>
<accession>A0ABR5Z0M8</accession>
<protein>
    <submittedName>
        <fullName evidence="8">Polyprenyl synthetase family protein</fullName>
    </submittedName>
</protein>
<name>A0ABR5Z0M8_9GAMM</name>
<evidence type="ECO:0000256" key="6">
    <source>
        <dbReference type="ARBA" id="ARBA00023229"/>
    </source>
</evidence>
<keyword evidence="6" id="KW-0414">Isoprene biosynthesis</keyword>
<dbReference type="SFLD" id="SFLDS00005">
    <property type="entry name" value="Isoprenoid_Synthase_Type_I"/>
    <property type="match status" value="1"/>
</dbReference>
<sequence>MALSVSDPQTVLEQFLRALRTRVDTRLGELLPGPTHPQDPIAAAMREGTLAPGKRIRPLLLLLALQDFDRLDEGAFDIACALEMIHAASLFLDDMPCMDDASLRRGRPTIHVQFGEDIAILAAVALLSHAFSVAACAQGVAHPVRTQMVCLLSQAIGSQGLVRGQYFDLREGRQQRPLDAIANANQLKTGSLFTAALEMAALFARCDVRQRNLLRGFAVELGHAFQLLDDLDDSMSSQQTGKDSGKDDGKSTVISLLGADATRQLLKEHVRYAEDHLARLGLAGGLLSQLLDRLFARAR</sequence>
<dbReference type="PROSITE" id="PS00444">
    <property type="entry name" value="POLYPRENYL_SYNTHASE_2"/>
    <property type="match status" value="1"/>
</dbReference>
<proteinExistence type="inferred from homology"/>
<evidence type="ECO:0000256" key="5">
    <source>
        <dbReference type="ARBA" id="ARBA00022842"/>
    </source>
</evidence>
<dbReference type="InterPro" id="IPR000092">
    <property type="entry name" value="Polyprenyl_synt"/>
</dbReference>
<evidence type="ECO:0000256" key="2">
    <source>
        <dbReference type="ARBA" id="ARBA00006706"/>
    </source>
</evidence>
<comment type="similarity">
    <text evidence="2 7">Belongs to the FPP/GGPP synthase family.</text>
</comment>
<dbReference type="PANTHER" id="PTHR43281">
    <property type="entry name" value="FARNESYL DIPHOSPHATE SYNTHASE"/>
    <property type="match status" value="1"/>
</dbReference>
<dbReference type="SUPFAM" id="SSF48576">
    <property type="entry name" value="Terpenoid synthases"/>
    <property type="match status" value="1"/>
</dbReference>
<evidence type="ECO:0000256" key="4">
    <source>
        <dbReference type="ARBA" id="ARBA00022723"/>
    </source>
</evidence>
<dbReference type="RefSeq" id="WP_181070651.1">
    <property type="nucleotide sequence ID" value="NZ_JAAMRF010000004.1"/>
</dbReference>
<comment type="cofactor">
    <cofactor evidence="1">
        <name>Mg(2+)</name>
        <dbReference type="ChEBI" id="CHEBI:18420"/>
    </cofactor>
</comment>
<dbReference type="EMBL" id="JAAMRF010000004">
    <property type="protein sequence ID" value="MBA1273722.1"/>
    <property type="molecule type" value="Genomic_DNA"/>
</dbReference>
<evidence type="ECO:0000256" key="7">
    <source>
        <dbReference type="RuleBase" id="RU004466"/>
    </source>
</evidence>